<dbReference type="Proteomes" id="UP001500456">
    <property type="component" value="Unassembled WGS sequence"/>
</dbReference>
<protein>
    <recommendedName>
        <fullName evidence="3">DUF4440 domain-containing protein</fullName>
    </recommendedName>
</protein>
<dbReference type="SUPFAM" id="SSF54427">
    <property type="entry name" value="NTF2-like"/>
    <property type="match status" value="1"/>
</dbReference>
<dbReference type="EMBL" id="BAAAZX010000053">
    <property type="protein sequence ID" value="GAA4031144.1"/>
    <property type="molecule type" value="Genomic_DNA"/>
</dbReference>
<gene>
    <name evidence="1" type="ORF">GCM10022232_91340</name>
</gene>
<comment type="caution">
    <text evidence="1">The sequence shown here is derived from an EMBL/GenBank/DDBJ whole genome shotgun (WGS) entry which is preliminary data.</text>
</comment>
<evidence type="ECO:0000313" key="1">
    <source>
        <dbReference type="EMBL" id="GAA4031144.1"/>
    </source>
</evidence>
<evidence type="ECO:0000313" key="2">
    <source>
        <dbReference type="Proteomes" id="UP001500456"/>
    </source>
</evidence>
<reference evidence="2" key="1">
    <citation type="journal article" date="2019" name="Int. J. Syst. Evol. Microbiol.">
        <title>The Global Catalogue of Microorganisms (GCM) 10K type strain sequencing project: providing services to taxonomists for standard genome sequencing and annotation.</title>
        <authorList>
            <consortium name="The Broad Institute Genomics Platform"/>
            <consortium name="The Broad Institute Genome Sequencing Center for Infectious Disease"/>
            <person name="Wu L."/>
            <person name="Ma J."/>
        </authorList>
    </citation>
    <scope>NUCLEOTIDE SEQUENCE [LARGE SCALE GENOMIC DNA]</scope>
    <source>
        <strain evidence="2">JCM 16924</strain>
    </source>
</reference>
<organism evidence="1 2">
    <name type="scientific">Streptomyces plumbiresistens</name>
    <dbReference type="NCBI Taxonomy" id="511811"/>
    <lineage>
        <taxon>Bacteria</taxon>
        <taxon>Bacillati</taxon>
        <taxon>Actinomycetota</taxon>
        <taxon>Actinomycetes</taxon>
        <taxon>Kitasatosporales</taxon>
        <taxon>Streptomycetaceae</taxon>
        <taxon>Streptomyces</taxon>
    </lineage>
</organism>
<evidence type="ECO:0008006" key="3">
    <source>
        <dbReference type="Google" id="ProtNLM"/>
    </source>
</evidence>
<proteinExistence type="predicted"/>
<sequence>MTQATRARTNRCRCYGPSMSKAEIDGVAAEFFSAFDNRGGKAADVDRVRRLVVPGGVLIKAGPEFTVYTVEEFIEPRQQLLAEGRLVNFNEWETAEHTETVGAIASRFSEYRKSGILDGVPFKGGGTKTMQFVLTPDGWRIAAVSWCDRP</sequence>
<keyword evidence="2" id="KW-1185">Reference proteome</keyword>
<name>A0ABP7TTS2_9ACTN</name>
<accession>A0ABP7TTS2</accession>
<dbReference type="InterPro" id="IPR032710">
    <property type="entry name" value="NTF2-like_dom_sf"/>
</dbReference>